<dbReference type="AlphaFoldDB" id="A0A0E9RKM9"/>
<name>A0A0E9RKM9_ANGAN</name>
<reference evidence="1" key="1">
    <citation type="submission" date="2014-11" db="EMBL/GenBank/DDBJ databases">
        <authorList>
            <person name="Amaro Gonzalez C."/>
        </authorList>
    </citation>
    <scope>NUCLEOTIDE SEQUENCE</scope>
</reference>
<organism evidence="1">
    <name type="scientific">Anguilla anguilla</name>
    <name type="common">European freshwater eel</name>
    <name type="synonym">Muraena anguilla</name>
    <dbReference type="NCBI Taxonomy" id="7936"/>
    <lineage>
        <taxon>Eukaryota</taxon>
        <taxon>Metazoa</taxon>
        <taxon>Chordata</taxon>
        <taxon>Craniata</taxon>
        <taxon>Vertebrata</taxon>
        <taxon>Euteleostomi</taxon>
        <taxon>Actinopterygii</taxon>
        <taxon>Neopterygii</taxon>
        <taxon>Teleostei</taxon>
        <taxon>Anguilliformes</taxon>
        <taxon>Anguillidae</taxon>
        <taxon>Anguilla</taxon>
    </lineage>
</organism>
<accession>A0A0E9RKM9</accession>
<proteinExistence type="predicted"/>
<protein>
    <submittedName>
        <fullName evidence="1">Uncharacterized protein</fullName>
    </submittedName>
</protein>
<dbReference type="EMBL" id="GBXM01079572">
    <property type="protein sequence ID" value="JAH29005.1"/>
    <property type="molecule type" value="Transcribed_RNA"/>
</dbReference>
<sequence>MFFFNILQSPCFFSYFYVHHIFTRCLEMCFINKV</sequence>
<reference evidence="1" key="2">
    <citation type="journal article" date="2015" name="Fish Shellfish Immunol.">
        <title>Early steps in the European eel (Anguilla anguilla)-Vibrio vulnificus interaction in the gills: Role of the RtxA13 toxin.</title>
        <authorList>
            <person name="Callol A."/>
            <person name="Pajuelo D."/>
            <person name="Ebbesson L."/>
            <person name="Teles M."/>
            <person name="MacKenzie S."/>
            <person name="Amaro C."/>
        </authorList>
    </citation>
    <scope>NUCLEOTIDE SEQUENCE</scope>
</reference>
<evidence type="ECO:0000313" key="1">
    <source>
        <dbReference type="EMBL" id="JAH29005.1"/>
    </source>
</evidence>